<dbReference type="InterPro" id="IPR016181">
    <property type="entry name" value="Acyl_CoA_acyltransferase"/>
</dbReference>
<keyword evidence="1" id="KW-0808">Transferase</keyword>
<dbReference type="Proteomes" id="UP001269819">
    <property type="component" value="Unassembled WGS sequence"/>
</dbReference>
<keyword evidence="5" id="KW-1185">Reference proteome</keyword>
<organism evidence="4 5">
    <name type="scientific">Marinobacter xestospongiae</name>
    <dbReference type="NCBI Taxonomy" id="994319"/>
    <lineage>
        <taxon>Bacteria</taxon>
        <taxon>Pseudomonadati</taxon>
        <taxon>Pseudomonadota</taxon>
        <taxon>Gammaproteobacteria</taxon>
        <taxon>Pseudomonadales</taxon>
        <taxon>Marinobacteraceae</taxon>
        <taxon>Marinobacter</taxon>
    </lineage>
</organism>
<evidence type="ECO:0000256" key="1">
    <source>
        <dbReference type="ARBA" id="ARBA00022679"/>
    </source>
</evidence>
<dbReference type="SUPFAM" id="SSF55729">
    <property type="entry name" value="Acyl-CoA N-acyltransferases (Nat)"/>
    <property type="match status" value="1"/>
</dbReference>
<dbReference type="PROSITE" id="PS51186">
    <property type="entry name" value="GNAT"/>
    <property type="match status" value="1"/>
</dbReference>
<dbReference type="PANTHER" id="PTHR43072">
    <property type="entry name" value="N-ACETYLTRANSFERASE"/>
    <property type="match status" value="1"/>
</dbReference>
<dbReference type="EMBL" id="JAWIIJ010000006">
    <property type="protein sequence ID" value="MDV2079165.1"/>
    <property type="molecule type" value="Genomic_DNA"/>
</dbReference>
<evidence type="ECO:0000313" key="5">
    <source>
        <dbReference type="Proteomes" id="UP001269819"/>
    </source>
</evidence>
<proteinExistence type="predicted"/>
<dbReference type="Pfam" id="PF00583">
    <property type="entry name" value="Acetyltransf_1"/>
    <property type="match status" value="1"/>
</dbReference>
<sequence length="168" mass="18900">MELRHAHESDLPRIVEIYNASIASRRSTADTEPVTVASRLEWFQAHRPARRPLLVHEEDNQIVGWISFEDFYGRPAYRHTAELSIYLAPESQGKQLGTKMVQAALALAPELGLSTLVGYVFSHNLPSLKLLLSCGFTEWGCLPDVAEMDDKEYSVSILGKRLHEGNPR</sequence>
<protein>
    <submittedName>
        <fullName evidence="4">N-acetyltransferase family protein</fullName>
    </submittedName>
</protein>
<dbReference type="InterPro" id="IPR000182">
    <property type="entry name" value="GNAT_dom"/>
</dbReference>
<evidence type="ECO:0000259" key="3">
    <source>
        <dbReference type="PROSITE" id="PS51186"/>
    </source>
</evidence>
<evidence type="ECO:0000256" key="2">
    <source>
        <dbReference type="ARBA" id="ARBA00023315"/>
    </source>
</evidence>
<keyword evidence="2" id="KW-0012">Acyltransferase</keyword>
<comment type="caution">
    <text evidence="4">The sequence shown here is derived from an EMBL/GenBank/DDBJ whole genome shotgun (WGS) entry which is preliminary data.</text>
</comment>
<name>A0ABU3VY08_9GAMM</name>
<gene>
    <name evidence="4" type="ORF">RYS15_10720</name>
</gene>
<evidence type="ECO:0000313" key="4">
    <source>
        <dbReference type="EMBL" id="MDV2079165.1"/>
    </source>
</evidence>
<dbReference type="RefSeq" id="WP_227175763.1">
    <property type="nucleotide sequence ID" value="NZ_BAABBC010000006.1"/>
</dbReference>
<dbReference type="CDD" id="cd04301">
    <property type="entry name" value="NAT_SF"/>
    <property type="match status" value="1"/>
</dbReference>
<accession>A0ABU3VY08</accession>
<feature type="domain" description="N-acetyltransferase" evidence="3">
    <location>
        <begin position="1"/>
        <end position="158"/>
    </location>
</feature>
<dbReference type="Gene3D" id="3.40.630.30">
    <property type="match status" value="1"/>
</dbReference>
<reference evidence="4 5" key="1">
    <citation type="submission" date="2023-10" db="EMBL/GenBank/DDBJ databases">
        <title>Characteristics and mechanism of a salt-tolerant marine origin heterotrophic nitrifying- aerobic denitrifying bacteria Marinobacter xestospongiae HN1.</title>
        <authorList>
            <person name="Qi R."/>
        </authorList>
    </citation>
    <scope>NUCLEOTIDE SEQUENCE [LARGE SCALE GENOMIC DNA]</scope>
    <source>
        <strain evidence="4 5">HN1</strain>
    </source>
</reference>
<dbReference type="PANTHER" id="PTHR43072:SF23">
    <property type="entry name" value="UPF0039 PROTEIN C11D3.02C"/>
    <property type="match status" value="1"/>
</dbReference>